<dbReference type="RefSeq" id="WP_075315132.1">
    <property type="nucleotide sequence ID" value="NZ_CP018871.1"/>
</dbReference>
<dbReference type="InterPro" id="IPR059226">
    <property type="entry name" value="Choice_anch_Q_dom"/>
</dbReference>
<name>A0A1L6KKW1_ACIHA</name>
<reference evidence="1 2" key="1">
    <citation type="submission" date="2019-12" db="EMBL/GenBank/DDBJ databases">
        <title>Acinetobacter haemolyticus comparative genomics.</title>
        <authorList>
            <person name="Castro-Jaimes S."/>
            <person name="Bello-Lopez E."/>
            <person name="Velazquez-Acosta C."/>
            <person name="Volkow-Fernandez P."/>
            <person name="Lozano-Zarain P."/>
            <person name="Castillo Ramirez S."/>
            <person name="Cevallos M.A."/>
        </authorList>
    </citation>
    <scope>NUCLEOTIDE SEQUENCE [LARGE SCALE GENOMIC DNA]</scope>
    <source>
        <strain evidence="1 2">AN10</strain>
    </source>
</reference>
<dbReference type="InterPro" id="IPR011050">
    <property type="entry name" value="Pectin_lyase_fold/virulence"/>
</dbReference>
<dbReference type="NCBIfam" id="NF041518">
    <property type="entry name" value="choice_anch_Q"/>
    <property type="match status" value="1"/>
</dbReference>
<sequence length="626" mass="68572">MLKRTLACALFAITGHAYSADILVTTLVDEDKNDSVCSLREAIFFLNNRTEDQYKNGYNGCGNKDSNSTIILKRDQEYKLNSTLKISAPMTIATQASTDFNDSTRGLNNAKITVNGNYRIFEIDDGSVEDALVVVNLKDLDLKGASERLNNIGGLILNREDLRIEYSRLIGGNATRGGAIYNAGTLSDTQKTAGRVVVQNSIFKNNKADQGAVIYSEMPRYLISHSVIRDNEGLSNPEGALLFVQTGLSDQTIGTALQNRDAGITNSTIFHNKGGHVANIREGMILNNLTVIKNAAGLYLQSLNRKVTTTITEDGETKEEVKEYPSSYISNSIIVENGNKNCTTTTNDTTVVQSNLTTVECDHNPTDRLPNFMIGNNKLIAGKDDLGICDAPPADGLLCPYNTPKDQMLGFFKPRLLASYNRLSDSLIVNKGRIYSDGTNFSLANCERTDQRGVSRTGYTELCDMGAIELVVDRSNIPIAGQDIFFNDIAKFNISESLVDGELLDPATCEKILGKRSDGQAWRYGCLEIVQNQTPSKGTISLDQDGNVTYVPFSSWHGADMFKMRIMTTTTRFNDISTQYIEILTNIVQEPNNNFKSKTVNTGGGSIGFGAILALLGLIGLRRFKS</sequence>
<dbReference type="AlphaFoldDB" id="A0A1L6KKW1"/>
<dbReference type="InterPro" id="IPR026454">
    <property type="entry name" value="Rhombotarget_A"/>
</dbReference>
<comment type="caution">
    <text evidence="1">The sequence shown here is derived from an EMBL/GenBank/DDBJ whole genome shotgun (WGS) entry which is preliminary data.</text>
</comment>
<dbReference type="OrthoDB" id="6712914at2"/>
<evidence type="ECO:0000313" key="2">
    <source>
        <dbReference type="Proteomes" id="UP000451048"/>
    </source>
</evidence>
<dbReference type="NCBIfam" id="TIGR04214">
    <property type="entry name" value="CSLREA_Nterm"/>
    <property type="match status" value="1"/>
</dbReference>
<dbReference type="EMBL" id="WTTO01000001">
    <property type="protein sequence ID" value="NAR71928.1"/>
    <property type="molecule type" value="Genomic_DNA"/>
</dbReference>
<gene>
    <name evidence="1" type="primary">rbtA</name>
    <name evidence="1" type="ORF">GPS52_00190</name>
</gene>
<dbReference type="KEGG" id="ahl:AHTJS_04590"/>
<dbReference type="NCBIfam" id="TIGR04212">
    <property type="entry name" value="GlyGly_RbtA"/>
    <property type="match status" value="1"/>
</dbReference>
<evidence type="ECO:0000313" key="1">
    <source>
        <dbReference type="EMBL" id="NAR71928.1"/>
    </source>
</evidence>
<dbReference type="InterPro" id="IPR026457">
    <property type="entry name" value="CSLREA_Nterm"/>
</dbReference>
<organism evidence="1 2">
    <name type="scientific">Acinetobacter haemolyticus</name>
    <dbReference type="NCBI Taxonomy" id="29430"/>
    <lineage>
        <taxon>Bacteria</taxon>
        <taxon>Pseudomonadati</taxon>
        <taxon>Pseudomonadota</taxon>
        <taxon>Gammaproteobacteria</taxon>
        <taxon>Moraxellales</taxon>
        <taxon>Moraxellaceae</taxon>
        <taxon>Acinetobacter</taxon>
    </lineage>
</organism>
<accession>A0A1L6KKW1</accession>
<dbReference type="Proteomes" id="UP000451048">
    <property type="component" value="Unassembled WGS sequence"/>
</dbReference>
<protein>
    <submittedName>
        <fullName evidence="1">Rhombotarget A</fullName>
    </submittedName>
</protein>
<dbReference type="SUPFAM" id="SSF51126">
    <property type="entry name" value="Pectin lyase-like"/>
    <property type="match status" value="1"/>
</dbReference>
<proteinExistence type="predicted"/>